<evidence type="ECO:0000313" key="8">
    <source>
        <dbReference type="EMBL" id="ASP49000.1"/>
    </source>
</evidence>
<evidence type="ECO:0000256" key="4">
    <source>
        <dbReference type="ARBA" id="ARBA00023054"/>
    </source>
</evidence>
<dbReference type="PANTHER" id="PTHR43977">
    <property type="entry name" value="STRUCTURAL MAINTENANCE OF CHROMOSOMES PROTEIN 3"/>
    <property type="match status" value="1"/>
</dbReference>
<dbReference type="GO" id="GO:0005524">
    <property type="term" value="F:ATP binding"/>
    <property type="evidence" value="ECO:0007669"/>
    <property type="project" value="UniProtKB-UniRule"/>
</dbReference>
<comment type="subunit">
    <text evidence="6">Homodimer.</text>
</comment>
<dbReference type="InterPro" id="IPR024704">
    <property type="entry name" value="SMC"/>
</dbReference>
<proteinExistence type="inferred from homology"/>
<evidence type="ECO:0000259" key="7">
    <source>
        <dbReference type="Pfam" id="PF02463"/>
    </source>
</evidence>
<dbReference type="GO" id="GO:0007059">
    <property type="term" value="P:chromosome segregation"/>
    <property type="evidence" value="ECO:0007669"/>
    <property type="project" value="UniProtKB-UniRule"/>
</dbReference>
<dbReference type="InterPro" id="IPR027417">
    <property type="entry name" value="P-loop_NTPase"/>
</dbReference>
<keyword evidence="2 6" id="KW-0547">Nucleotide-binding</keyword>
<dbReference type="GO" id="GO:0007062">
    <property type="term" value="P:sister chromatid cohesion"/>
    <property type="evidence" value="ECO:0007669"/>
    <property type="project" value="InterPro"/>
</dbReference>
<dbReference type="InterPro" id="IPR011890">
    <property type="entry name" value="SMC_prok"/>
</dbReference>
<keyword evidence="1 6" id="KW-0963">Cytoplasm</keyword>
<dbReference type="GO" id="GO:0005737">
    <property type="term" value="C:cytoplasm"/>
    <property type="evidence" value="ECO:0007669"/>
    <property type="project" value="UniProtKB-SubCell"/>
</dbReference>
<feature type="coiled-coil region" evidence="6">
    <location>
        <begin position="170"/>
        <end position="197"/>
    </location>
</feature>
<dbReference type="Proteomes" id="UP000202259">
    <property type="component" value="Chromosome"/>
</dbReference>
<dbReference type="PIRSF" id="PIRSF005719">
    <property type="entry name" value="SMC"/>
    <property type="match status" value="1"/>
</dbReference>
<name>A0A222GB16_9GAMM</name>
<reference evidence="8 9" key="1">
    <citation type="submission" date="2017-08" db="EMBL/GenBank/DDBJ databases">
        <title>Complete genome of Colwellia sp. NB097-1, a psychrophile bacterium ioslated from Bering Sea.</title>
        <authorList>
            <person name="Chen X."/>
        </authorList>
    </citation>
    <scope>NUCLEOTIDE SEQUENCE [LARGE SCALE GENOMIC DNA]</scope>
    <source>
        <strain evidence="8 9">NB097-1</strain>
    </source>
</reference>
<feature type="coiled-coil region" evidence="6">
    <location>
        <begin position="244"/>
        <end position="320"/>
    </location>
</feature>
<feature type="binding site" evidence="6">
    <location>
        <begin position="32"/>
        <end position="39"/>
    </location>
    <ligand>
        <name>ATP</name>
        <dbReference type="ChEBI" id="CHEBI:30616"/>
    </ligand>
</feature>
<dbReference type="GO" id="GO:0030261">
    <property type="term" value="P:chromosome condensation"/>
    <property type="evidence" value="ECO:0007669"/>
    <property type="project" value="InterPro"/>
</dbReference>
<evidence type="ECO:0000313" key="9">
    <source>
        <dbReference type="Proteomes" id="UP000202259"/>
    </source>
</evidence>
<dbReference type="CDD" id="cd03278">
    <property type="entry name" value="ABC_SMC_barmotin"/>
    <property type="match status" value="2"/>
</dbReference>
<evidence type="ECO:0000256" key="5">
    <source>
        <dbReference type="ARBA" id="ARBA00023125"/>
    </source>
</evidence>
<keyword evidence="4 6" id="KW-0175">Coiled coil</keyword>
<feature type="domain" description="RecF/RecN/SMC N-terminal" evidence="7">
    <location>
        <begin position="3"/>
        <end position="1170"/>
    </location>
</feature>
<dbReference type="OrthoDB" id="9808768at2"/>
<dbReference type="AlphaFoldDB" id="A0A222GB16"/>
<dbReference type="SUPFAM" id="SSF52540">
    <property type="entry name" value="P-loop containing nucleoside triphosphate hydrolases"/>
    <property type="match status" value="1"/>
</dbReference>
<feature type="coiled-coil region" evidence="6">
    <location>
        <begin position="890"/>
        <end position="959"/>
    </location>
</feature>
<keyword evidence="3 6" id="KW-0067">ATP-binding</keyword>
<evidence type="ECO:0000256" key="6">
    <source>
        <dbReference type="HAMAP-Rule" id="MF_01894"/>
    </source>
</evidence>
<organism evidence="8 9">
    <name type="scientific">Cognaticolwellia beringensis</name>
    <dbReference type="NCBI Taxonomy" id="1967665"/>
    <lineage>
        <taxon>Bacteria</taxon>
        <taxon>Pseudomonadati</taxon>
        <taxon>Pseudomonadota</taxon>
        <taxon>Gammaproteobacteria</taxon>
        <taxon>Alteromonadales</taxon>
        <taxon>Colwelliaceae</taxon>
        <taxon>Cognaticolwellia</taxon>
    </lineage>
</organism>
<comment type="function">
    <text evidence="6">Required for chromosome condensation and partitioning.</text>
</comment>
<comment type="domain">
    <text evidence="6">Contains large globular domains required for ATP hydrolysis at each terminus and a third globular domain forming a flexible hinge near the middle of the molecule. These domains are separated by coiled-coil structures.</text>
</comment>
<dbReference type="HAMAP" id="MF_01894">
    <property type="entry name" value="Smc_prok"/>
    <property type="match status" value="1"/>
</dbReference>
<dbReference type="InterPro" id="IPR003395">
    <property type="entry name" value="RecF/RecN/SMC_N"/>
</dbReference>
<keyword evidence="5 6" id="KW-0238">DNA-binding</keyword>
<feature type="coiled-coil region" evidence="6">
    <location>
        <begin position="356"/>
        <end position="390"/>
    </location>
</feature>
<dbReference type="GO" id="GO:0003677">
    <property type="term" value="F:DNA binding"/>
    <property type="evidence" value="ECO:0007669"/>
    <property type="project" value="UniProtKB-UniRule"/>
</dbReference>
<evidence type="ECO:0000256" key="1">
    <source>
        <dbReference type="ARBA" id="ARBA00022490"/>
    </source>
</evidence>
<sequence length="1186" mass="134456">MRLKHIKLAGFKSFVDPTKVPFEQQMTAIVGPNGCGKSNIIDAVRWVLGESSAKNLRGEAMTDVIFNGAASRKPIGQASVELVFDNTQGRIQGNMADRTEVSVRRVVNRESTNTYYLNGTKCRRRDITDIFLGTGLGPRSYAIIEQGTISRLIESKPQELRVFIEEAAGISKYKERRKETETRIRHTRENLARLNDIRLELDVQIDKLHQQAQAAKRFRTLKQQERKYKAELAVLRWQKFDQQRQLHQTRIVALENKVASQNAELSQNDLLIIELKATMNGCNDNNQTLHQQKLNVTQDIARAEQQVKYLKEQSEKTQTDNELTQQQLLNAQQLILAEQVQLQLCITQLDDQQPELKSLEAALEACQTELAQQQAQQKKLQSQWQQQQQKRNVNQQKKLTLHASITQQETIIEQVAQQVFKLREQMALQPLIDTAESADEQYQQQKDIALATLTELKKQHSELTNKEINLQQASQQLNQQLAVAAGQHAVKNQVIENLELKLADKSPWSEKQAAWFNKQSITDFVSLQSQLDVTEGWEQATEVVLSHWLAGHLVDTLPNADANGNLTADNLCFVYQNIAESIEKNLEQSIEQSIEQSRVDKSKSAAAVKSNTLASKVSGVSALTGYFDAIFLAENYLEAKQKLPGLASHESVICPDGTWLQHHMLTKGKLEQGYDYISLQRQLENEQTSLQQILKSQANIEQQQNKYLELLALLSNEKSLNSESVTLQQTKLNELDNVISLKAQANQQQQSQQKKLAEQVEELYKSEVIAKQKLADFQAQLAQISDDTEDDVDGFSEQQELLQQSIEIIQTRSQTLHQNRHQLSLVVEQLKSQRMQREQSIRSNQENVNLLTQRLTSNSQVFTDNSQPIQKFEQQLPQWLDNLTAINEKLEFNQKTLNDSQTRLAELEIQQKTSQNKISGFNEQLARLHLDSEGFKLRAESTLEVLAELQQNIDKVVEAMPENAKESLWQAHLIKLAKDIQMLGAINLAAIEEYETQFERKSYLDQQDQDLNNAITTLEAAIAKIDKESRHKFKLTFDQVNKDLQVLFPKVFGGGQAYLTLTGEDLLETGVTIMARPPGKKNSTIHLLSGGEKALTALSLVFAIFRLNPAPFCLLDEVDAPLDDANVSRFCNLVREMSQTVQFIYISHNKIAMEMASHLTGVTMFEPGVSRMVAVDIDEAIAMAEV</sequence>
<feature type="coiled-coil region" evidence="6">
    <location>
        <begin position="446"/>
        <end position="483"/>
    </location>
</feature>
<dbReference type="GO" id="GO:0006260">
    <property type="term" value="P:DNA replication"/>
    <property type="evidence" value="ECO:0007669"/>
    <property type="project" value="UniProtKB-UniRule"/>
</dbReference>
<evidence type="ECO:0000256" key="3">
    <source>
        <dbReference type="ARBA" id="ARBA00022840"/>
    </source>
</evidence>
<dbReference type="Pfam" id="PF02463">
    <property type="entry name" value="SMC_N"/>
    <property type="match status" value="1"/>
</dbReference>
<dbReference type="Gene3D" id="3.40.50.300">
    <property type="entry name" value="P-loop containing nucleotide triphosphate hydrolases"/>
    <property type="match status" value="2"/>
</dbReference>
<dbReference type="RefSeq" id="WP_081152713.1">
    <property type="nucleotide sequence ID" value="NZ_CP020465.1"/>
</dbReference>
<accession>A0A222GB16</accession>
<dbReference type="EMBL" id="CP020465">
    <property type="protein sequence ID" value="ASP49000.1"/>
    <property type="molecule type" value="Genomic_DNA"/>
</dbReference>
<comment type="subcellular location">
    <subcellularLocation>
        <location evidence="6">Cytoplasm</location>
    </subcellularLocation>
</comment>
<dbReference type="GO" id="GO:0016887">
    <property type="term" value="F:ATP hydrolysis activity"/>
    <property type="evidence" value="ECO:0007669"/>
    <property type="project" value="InterPro"/>
</dbReference>
<gene>
    <name evidence="6 8" type="primary">smc</name>
    <name evidence="8" type="ORF">B5D82_15215</name>
</gene>
<comment type="similarity">
    <text evidence="6">Belongs to the SMC family.</text>
</comment>
<dbReference type="NCBIfam" id="TIGR02168">
    <property type="entry name" value="SMC_prok_B"/>
    <property type="match status" value="1"/>
</dbReference>
<protein>
    <recommendedName>
        <fullName evidence="6">Chromosome partition protein Smc</fullName>
    </recommendedName>
</protein>
<keyword evidence="9" id="KW-1185">Reference proteome</keyword>
<dbReference type="KEGG" id="cber:B5D82_15215"/>
<evidence type="ECO:0000256" key="2">
    <source>
        <dbReference type="ARBA" id="ARBA00022741"/>
    </source>
</evidence>